<proteinExistence type="predicted"/>
<dbReference type="InterPro" id="IPR009057">
    <property type="entry name" value="Homeodomain-like_sf"/>
</dbReference>
<dbReference type="GO" id="GO:0006313">
    <property type="term" value="P:DNA transposition"/>
    <property type="evidence" value="ECO:0007669"/>
    <property type="project" value="InterPro"/>
</dbReference>
<dbReference type="GO" id="GO:0003677">
    <property type="term" value="F:DNA binding"/>
    <property type="evidence" value="ECO:0007669"/>
    <property type="project" value="InterPro"/>
</dbReference>
<dbReference type="Gene3D" id="1.10.10.60">
    <property type="entry name" value="Homeodomain-like"/>
    <property type="match status" value="1"/>
</dbReference>
<evidence type="ECO:0000313" key="2">
    <source>
        <dbReference type="EMBL" id="SDV99281.1"/>
    </source>
</evidence>
<sequence>MEQLPRTRYSQEFREQSVKFFKEIGLTLIEAAKRLSLPKGTLKNWIYAGRQGALTTIGKYQKSLTELELELSRIKRELAEVKMERGETS</sequence>
<accession>A0A1H2PWP4</accession>
<keyword evidence="1" id="KW-0175">Coiled coil</keyword>
<dbReference type="Pfam" id="PF01527">
    <property type="entry name" value="HTH_Tnp_1"/>
    <property type="match status" value="1"/>
</dbReference>
<dbReference type="SUPFAM" id="SSF46689">
    <property type="entry name" value="Homeodomain-like"/>
    <property type="match status" value="1"/>
</dbReference>
<gene>
    <name evidence="2" type="ORF">SAMN05421882_100125</name>
</gene>
<reference evidence="2 3" key="1">
    <citation type="submission" date="2016-10" db="EMBL/GenBank/DDBJ databases">
        <authorList>
            <person name="de Groot N.N."/>
        </authorList>
    </citation>
    <scope>NUCLEOTIDE SEQUENCE [LARGE SCALE GENOMIC DNA]</scope>
    <source>
        <strain evidence="2 3">Nm110</strain>
    </source>
</reference>
<dbReference type="EMBL" id="FNNH01000001">
    <property type="protein sequence ID" value="SDV99281.1"/>
    <property type="molecule type" value="Genomic_DNA"/>
</dbReference>
<dbReference type="InterPro" id="IPR002514">
    <property type="entry name" value="Transposase_8"/>
</dbReference>
<evidence type="ECO:0000256" key="1">
    <source>
        <dbReference type="SAM" id="Coils"/>
    </source>
</evidence>
<evidence type="ECO:0000313" key="3">
    <source>
        <dbReference type="Proteomes" id="UP000183454"/>
    </source>
</evidence>
<protein>
    <submittedName>
        <fullName evidence="2">Transposase</fullName>
    </submittedName>
</protein>
<organism evidence="2 3">
    <name type="scientific">Nitrosomonas communis</name>
    <dbReference type="NCBI Taxonomy" id="44574"/>
    <lineage>
        <taxon>Bacteria</taxon>
        <taxon>Pseudomonadati</taxon>
        <taxon>Pseudomonadota</taxon>
        <taxon>Betaproteobacteria</taxon>
        <taxon>Nitrosomonadales</taxon>
        <taxon>Nitrosomonadaceae</taxon>
        <taxon>Nitrosomonas</taxon>
    </lineage>
</organism>
<dbReference type="GO" id="GO:0004803">
    <property type="term" value="F:transposase activity"/>
    <property type="evidence" value="ECO:0007669"/>
    <property type="project" value="InterPro"/>
</dbReference>
<dbReference type="AlphaFoldDB" id="A0A1H2PWP4"/>
<name>A0A1H2PWP4_9PROT</name>
<feature type="coiled-coil region" evidence="1">
    <location>
        <begin position="57"/>
        <end position="84"/>
    </location>
</feature>
<dbReference type="Proteomes" id="UP000183454">
    <property type="component" value="Unassembled WGS sequence"/>
</dbReference>